<gene>
    <name evidence="1" type="ORF">M5X12_31240</name>
</gene>
<name>A0ABT4H7N7_PAEAL</name>
<sequence>MKKHIFIGKFNLGTVVITPGASDICEDHVLSALTRHISGDWGDVCEEDKQENDYSLAHGGRLLSSYRSAGVKFWIITEHDRSITTILLPEEYYNFP</sequence>
<comment type="caution">
    <text evidence="1">The sequence shown here is derived from an EMBL/GenBank/DDBJ whole genome shotgun (WGS) entry which is preliminary data.</text>
</comment>
<keyword evidence="2" id="KW-1185">Reference proteome</keyword>
<organism evidence="1 2">
    <name type="scientific">Paenibacillus alvei</name>
    <name type="common">Bacillus alvei</name>
    <dbReference type="NCBI Taxonomy" id="44250"/>
    <lineage>
        <taxon>Bacteria</taxon>
        <taxon>Bacillati</taxon>
        <taxon>Bacillota</taxon>
        <taxon>Bacilli</taxon>
        <taxon>Bacillales</taxon>
        <taxon>Paenibacillaceae</taxon>
        <taxon>Paenibacillus</taxon>
    </lineage>
</organism>
<evidence type="ECO:0000313" key="2">
    <source>
        <dbReference type="Proteomes" id="UP001527181"/>
    </source>
</evidence>
<proteinExistence type="predicted"/>
<protein>
    <recommendedName>
        <fullName evidence="3">Type I restriction endonuclease subunit M</fullName>
    </recommendedName>
</protein>
<evidence type="ECO:0000313" key="1">
    <source>
        <dbReference type="EMBL" id="MCY9764974.1"/>
    </source>
</evidence>
<reference evidence="1 2" key="1">
    <citation type="submission" date="2022-05" db="EMBL/GenBank/DDBJ databases">
        <title>Genome Sequencing of Bee-Associated Microbes.</title>
        <authorList>
            <person name="Dunlap C."/>
        </authorList>
    </citation>
    <scope>NUCLEOTIDE SEQUENCE [LARGE SCALE GENOMIC DNA]</scope>
    <source>
        <strain evidence="1 2">NRRL B-04010</strain>
    </source>
</reference>
<accession>A0ABT4H7N7</accession>
<dbReference type="Proteomes" id="UP001527181">
    <property type="component" value="Unassembled WGS sequence"/>
</dbReference>
<evidence type="ECO:0008006" key="3">
    <source>
        <dbReference type="Google" id="ProtNLM"/>
    </source>
</evidence>
<dbReference type="RefSeq" id="WP_268600786.1">
    <property type="nucleotide sequence ID" value="NZ_JAMDNP010000141.1"/>
</dbReference>
<dbReference type="EMBL" id="JAMDNP010000141">
    <property type="protein sequence ID" value="MCY9764974.1"/>
    <property type="molecule type" value="Genomic_DNA"/>
</dbReference>